<feature type="region of interest" description="Disordered" evidence="1">
    <location>
        <begin position="1"/>
        <end position="23"/>
    </location>
</feature>
<keyword evidence="3" id="KW-1185">Reference proteome</keyword>
<dbReference type="EMBL" id="JAYKXP010000018">
    <property type="protein sequence ID" value="KAK7047815.1"/>
    <property type="molecule type" value="Genomic_DNA"/>
</dbReference>
<dbReference type="SUPFAM" id="SSF57850">
    <property type="entry name" value="RING/U-box"/>
    <property type="match status" value="1"/>
</dbReference>
<accession>A0AAW0D939</accession>
<feature type="region of interest" description="Disordered" evidence="1">
    <location>
        <begin position="194"/>
        <end position="282"/>
    </location>
</feature>
<feature type="compositionally biased region" description="Polar residues" evidence="1">
    <location>
        <begin position="268"/>
        <end position="279"/>
    </location>
</feature>
<sequence>MKSDIQRPQQISLPDSLLYPDHFDVDDDSIEEEQEYNSFGLNLGAETPRSVMDEPVDETSLLNRFNNASSSNASTSDPTQAPSRSRLWRSASFYDKHRRRTKMQKETIDRDCDIWYAHHVNFFVAGARLIDDVLSFEVAVSPARTLCCGRLYCYEHIYDWLHGPSSDGRCPSCGARCSADTGILSLKAPPKYTKSVLPPKSSHTAADKQVPSISTTGIERRKPSRSDSTSSSSSSSSDEDTASPDSASDSESQTPSMIRHHSGLRLPNSKSTASGTSTPVPIPVETAETASKVAGNILSLIGLTLVFYVLVS</sequence>
<reference evidence="2 3" key="1">
    <citation type="submission" date="2024-01" db="EMBL/GenBank/DDBJ databases">
        <title>A draft genome for a cacao thread blight-causing isolate of Paramarasmius palmivorus.</title>
        <authorList>
            <person name="Baruah I.K."/>
            <person name="Bukari Y."/>
            <person name="Amoako-Attah I."/>
            <person name="Meinhardt L.W."/>
            <person name="Bailey B.A."/>
            <person name="Cohen S.P."/>
        </authorList>
    </citation>
    <scope>NUCLEOTIDE SEQUENCE [LARGE SCALE GENOMIC DNA]</scope>
    <source>
        <strain evidence="2 3">GH-12</strain>
    </source>
</reference>
<protein>
    <submittedName>
        <fullName evidence="2">Uncharacterized protein</fullName>
    </submittedName>
</protein>
<evidence type="ECO:0000313" key="3">
    <source>
        <dbReference type="Proteomes" id="UP001383192"/>
    </source>
</evidence>
<evidence type="ECO:0000313" key="2">
    <source>
        <dbReference type="EMBL" id="KAK7047815.1"/>
    </source>
</evidence>
<dbReference type="AlphaFoldDB" id="A0AAW0D939"/>
<comment type="caution">
    <text evidence="2">The sequence shown here is derived from an EMBL/GenBank/DDBJ whole genome shotgun (WGS) entry which is preliminary data.</text>
</comment>
<organism evidence="2 3">
    <name type="scientific">Paramarasmius palmivorus</name>
    <dbReference type="NCBI Taxonomy" id="297713"/>
    <lineage>
        <taxon>Eukaryota</taxon>
        <taxon>Fungi</taxon>
        <taxon>Dikarya</taxon>
        <taxon>Basidiomycota</taxon>
        <taxon>Agaricomycotina</taxon>
        <taxon>Agaricomycetes</taxon>
        <taxon>Agaricomycetidae</taxon>
        <taxon>Agaricales</taxon>
        <taxon>Marasmiineae</taxon>
        <taxon>Marasmiaceae</taxon>
        <taxon>Paramarasmius</taxon>
    </lineage>
</organism>
<feature type="compositionally biased region" description="Low complexity" evidence="1">
    <location>
        <begin position="226"/>
        <end position="236"/>
    </location>
</feature>
<evidence type="ECO:0000256" key="1">
    <source>
        <dbReference type="SAM" id="MobiDB-lite"/>
    </source>
</evidence>
<feature type="compositionally biased region" description="Low complexity" evidence="1">
    <location>
        <begin position="243"/>
        <end position="252"/>
    </location>
</feature>
<feature type="compositionally biased region" description="Polar residues" evidence="1">
    <location>
        <begin position="1"/>
        <end position="13"/>
    </location>
</feature>
<dbReference type="Proteomes" id="UP001383192">
    <property type="component" value="Unassembled WGS sequence"/>
</dbReference>
<gene>
    <name evidence="2" type="ORF">VNI00_006143</name>
</gene>
<proteinExistence type="predicted"/>
<name>A0AAW0D939_9AGAR</name>